<comment type="caution">
    <text evidence="7">The sequence shown here is derived from an EMBL/GenBank/DDBJ whole genome shotgun (WGS) entry which is preliminary data.</text>
</comment>
<keyword evidence="8" id="KW-1185">Reference proteome</keyword>
<organism evidence="7 8">
    <name type="scientific">Actinokineospora guangxiensis</name>
    <dbReference type="NCBI Taxonomy" id="1490288"/>
    <lineage>
        <taxon>Bacteria</taxon>
        <taxon>Bacillati</taxon>
        <taxon>Actinomycetota</taxon>
        <taxon>Actinomycetes</taxon>
        <taxon>Pseudonocardiales</taxon>
        <taxon>Pseudonocardiaceae</taxon>
        <taxon>Actinokineospora</taxon>
    </lineage>
</organism>
<sequence length="79" mass="8120">MSTSVPPAHFAAGSGLLTTSRQVGGSLGVAVMAAMLSGARAGHPESIRDVWLFAAAVALLAAVPATFLYRKKPTEPQRT</sequence>
<comment type="subcellular location">
    <subcellularLocation>
        <location evidence="1">Cell membrane</location>
        <topology evidence="1">Multi-pass membrane protein</topology>
    </subcellularLocation>
</comment>
<dbReference type="PROSITE" id="PS50850">
    <property type="entry name" value="MFS"/>
    <property type="match status" value="1"/>
</dbReference>
<proteinExistence type="predicted"/>
<dbReference type="Proteomes" id="UP001596157">
    <property type="component" value="Unassembled WGS sequence"/>
</dbReference>
<evidence type="ECO:0000313" key="8">
    <source>
        <dbReference type="Proteomes" id="UP001596157"/>
    </source>
</evidence>
<evidence type="ECO:0000256" key="4">
    <source>
        <dbReference type="ARBA" id="ARBA00023136"/>
    </source>
</evidence>
<evidence type="ECO:0000256" key="2">
    <source>
        <dbReference type="ARBA" id="ARBA00022692"/>
    </source>
</evidence>
<evidence type="ECO:0000313" key="7">
    <source>
        <dbReference type="EMBL" id="MFC5286602.1"/>
    </source>
</evidence>
<keyword evidence="2 5" id="KW-0812">Transmembrane</keyword>
<dbReference type="InterPro" id="IPR036259">
    <property type="entry name" value="MFS_trans_sf"/>
</dbReference>
<keyword evidence="4 5" id="KW-0472">Membrane</keyword>
<dbReference type="EMBL" id="JBHSKF010000002">
    <property type="protein sequence ID" value="MFC5286602.1"/>
    <property type="molecule type" value="Genomic_DNA"/>
</dbReference>
<reference evidence="8" key="1">
    <citation type="journal article" date="2019" name="Int. J. Syst. Evol. Microbiol.">
        <title>The Global Catalogue of Microorganisms (GCM) 10K type strain sequencing project: providing services to taxonomists for standard genome sequencing and annotation.</title>
        <authorList>
            <consortium name="The Broad Institute Genomics Platform"/>
            <consortium name="The Broad Institute Genome Sequencing Center for Infectious Disease"/>
            <person name="Wu L."/>
            <person name="Ma J."/>
        </authorList>
    </citation>
    <scope>NUCLEOTIDE SEQUENCE [LARGE SCALE GENOMIC DNA]</scope>
    <source>
        <strain evidence="8">CCUG 59778</strain>
    </source>
</reference>
<evidence type="ECO:0000256" key="1">
    <source>
        <dbReference type="ARBA" id="ARBA00004651"/>
    </source>
</evidence>
<dbReference type="RefSeq" id="WP_378244685.1">
    <property type="nucleotide sequence ID" value="NZ_JBHSKF010000002.1"/>
</dbReference>
<dbReference type="InterPro" id="IPR020846">
    <property type="entry name" value="MFS_dom"/>
</dbReference>
<keyword evidence="3 5" id="KW-1133">Transmembrane helix</keyword>
<dbReference type="Gene3D" id="1.20.1250.20">
    <property type="entry name" value="MFS general substrate transporter like domains"/>
    <property type="match status" value="1"/>
</dbReference>
<evidence type="ECO:0000256" key="3">
    <source>
        <dbReference type="ARBA" id="ARBA00022989"/>
    </source>
</evidence>
<name>A0ABW0EGT4_9PSEU</name>
<feature type="transmembrane region" description="Helical" evidence="5">
    <location>
        <begin position="50"/>
        <end position="69"/>
    </location>
</feature>
<protein>
    <recommendedName>
        <fullName evidence="6">Major facilitator superfamily (MFS) profile domain-containing protein</fullName>
    </recommendedName>
</protein>
<evidence type="ECO:0000256" key="5">
    <source>
        <dbReference type="SAM" id="Phobius"/>
    </source>
</evidence>
<accession>A0ABW0EGT4</accession>
<dbReference type="SUPFAM" id="SSF103473">
    <property type="entry name" value="MFS general substrate transporter"/>
    <property type="match status" value="1"/>
</dbReference>
<feature type="domain" description="Major facilitator superfamily (MFS) profile" evidence="6">
    <location>
        <begin position="1"/>
        <end position="73"/>
    </location>
</feature>
<evidence type="ECO:0000259" key="6">
    <source>
        <dbReference type="PROSITE" id="PS50850"/>
    </source>
</evidence>
<gene>
    <name evidence="7" type="ORF">ACFPM7_06025</name>
</gene>